<dbReference type="Proteomes" id="UP001652700">
    <property type="component" value="Unplaced"/>
</dbReference>
<dbReference type="RefSeq" id="XP_028142904.1">
    <property type="nucleotide sequence ID" value="XM_028287103.1"/>
</dbReference>
<proteinExistence type="predicted"/>
<gene>
    <name evidence="3" type="primary">LOC114336737</name>
</gene>
<dbReference type="PANTHER" id="PTHR31400">
    <property type="entry name" value="GUANYLYL CYCLASE DOMAIN CONTAINING PROTEIN 1 GUCD1"/>
    <property type="match status" value="1"/>
</dbReference>
<dbReference type="AlphaFoldDB" id="A0A6P7G1T7"/>
<keyword evidence="2" id="KW-1185">Reference proteome</keyword>
<organism evidence="3">
    <name type="scientific">Diabrotica virgifera virgifera</name>
    <name type="common">western corn rootworm</name>
    <dbReference type="NCBI Taxonomy" id="50390"/>
    <lineage>
        <taxon>Eukaryota</taxon>
        <taxon>Metazoa</taxon>
        <taxon>Ecdysozoa</taxon>
        <taxon>Arthropoda</taxon>
        <taxon>Hexapoda</taxon>
        <taxon>Insecta</taxon>
        <taxon>Pterygota</taxon>
        <taxon>Neoptera</taxon>
        <taxon>Endopterygota</taxon>
        <taxon>Coleoptera</taxon>
        <taxon>Polyphaga</taxon>
        <taxon>Cucujiformia</taxon>
        <taxon>Chrysomeloidea</taxon>
        <taxon>Chrysomelidae</taxon>
        <taxon>Galerucinae</taxon>
        <taxon>Diabroticina</taxon>
        <taxon>Diabroticites</taxon>
        <taxon>Diabrotica</taxon>
    </lineage>
</organism>
<name>A0A6P7G1T7_DIAVI</name>
<sequence length="233" mass="27127">MWKKRKAIILEPEQPEKLHIQLTHYKQKWNWDCGVSCVLMVLSKKKRGDFLENFSQVCKNEGFNKSTWTIDLCYLLKRFDVPHIFYTVTLGVHEGYKGNSFYTSVLSKDENRINTRFKEAEDAGIFVRKKSVSILDIIAHLINGPVIALTNARILSCDICKLNKISSEFRKCIPWPATYQGHYIVICGYDVPTRKFFYRNPSFSDRVCTIPMEIFDLARKSYGTDEDIIFVDT</sequence>
<dbReference type="OrthoDB" id="206796at2759"/>
<evidence type="ECO:0000313" key="2">
    <source>
        <dbReference type="Proteomes" id="UP001652700"/>
    </source>
</evidence>
<evidence type="ECO:0000313" key="1">
    <source>
        <dbReference type="EnsemblMetazoa" id="XP_028142904.1"/>
    </source>
</evidence>
<dbReference type="EnsemblMetazoa" id="XM_028287103.2">
    <property type="protein sequence ID" value="XP_028142904.1"/>
    <property type="gene ID" value="LOC114336737"/>
</dbReference>
<reference evidence="3" key="1">
    <citation type="submission" date="2025-04" db="UniProtKB">
        <authorList>
            <consortium name="RefSeq"/>
        </authorList>
    </citation>
    <scope>IDENTIFICATION</scope>
    <source>
        <tissue evidence="3">Whole insect</tissue>
    </source>
</reference>
<dbReference type="InterPro" id="IPR018616">
    <property type="entry name" value="GUCD1"/>
</dbReference>
<accession>A0A6P7G1T7</accession>
<dbReference type="GeneID" id="114336737"/>
<dbReference type="PANTHER" id="PTHR31400:SF1">
    <property type="entry name" value="PROTEIN GUCD1"/>
    <property type="match status" value="1"/>
</dbReference>
<dbReference type="InParanoid" id="A0A6P7G1T7"/>
<dbReference type="KEGG" id="dvv:114336737"/>
<dbReference type="FunCoup" id="A0A6P7G1T7">
    <property type="interactions" value="80"/>
</dbReference>
<evidence type="ECO:0000313" key="3">
    <source>
        <dbReference type="RefSeq" id="XP_028142904.1"/>
    </source>
</evidence>
<reference evidence="1" key="2">
    <citation type="submission" date="2025-05" db="UniProtKB">
        <authorList>
            <consortium name="EnsemblMetazoa"/>
        </authorList>
    </citation>
    <scope>IDENTIFICATION</scope>
</reference>
<dbReference type="Pfam" id="PF09778">
    <property type="entry name" value="Guanylate_cyc_2"/>
    <property type="match status" value="1"/>
</dbReference>
<protein>
    <submittedName>
        <fullName evidence="3">Protein GUCD1 isoform X1</fullName>
    </submittedName>
</protein>